<dbReference type="SUPFAM" id="SSF46689">
    <property type="entry name" value="Homeodomain-like"/>
    <property type="match status" value="1"/>
</dbReference>
<dbReference type="InterPro" id="IPR003313">
    <property type="entry name" value="AraC-bd"/>
</dbReference>
<protein>
    <submittedName>
        <fullName evidence="5">AraC family transcriptional regulator</fullName>
    </submittedName>
</protein>
<feature type="domain" description="HTH araC/xylS-type" evidence="4">
    <location>
        <begin position="208"/>
        <end position="306"/>
    </location>
</feature>
<evidence type="ECO:0000256" key="3">
    <source>
        <dbReference type="ARBA" id="ARBA00023163"/>
    </source>
</evidence>
<dbReference type="PANTHER" id="PTHR43280">
    <property type="entry name" value="ARAC-FAMILY TRANSCRIPTIONAL REGULATOR"/>
    <property type="match status" value="1"/>
</dbReference>
<dbReference type="SUPFAM" id="SSF51215">
    <property type="entry name" value="Regulatory protein AraC"/>
    <property type="match status" value="1"/>
</dbReference>
<evidence type="ECO:0000259" key="4">
    <source>
        <dbReference type="PROSITE" id="PS01124"/>
    </source>
</evidence>
<dbReference type="Pfam" id="PF02311">
    <property type="entry name" value="AraC_binding"/>
    <property type="match status" value="1"/>
</dbReference>
<dbReference type="InterPro" id="IPR009057">
    <property type="entry name" value="Homeodomain-like_sf"/>
</dbReference>
<evidence type="ECO:0000256" key="2">
    <source>
        <dbReference type="ARBA" id="ARBA00023125"/>
    </source>
</evidence>
<name>A0ABU7N6B2_PSEVI</name>
<dbReference type="InterPro" id="IPR037923">
    <property type="entry name" value="HTH-like"/>
</dbReference>
<comment type="caution">
    <text evidence="5">The sequence shown here is derived from an EMBL/GenBank/DDBJ whole genome shotgun (WGS) entry which is preliminary data.</text>
</comment>
<dbReference type="InterPro" id="IPR014710">
    <property type="entry name" value="RmlC-like_jellyroll"/>
</dbReference>
<keyword evidence="6" id="KW-1185">Reference proteome</keyword>
<dbReference type="Proteomes" id="UP001343600">
    <property type="component" value="Unassembled WGS sequence"/>
</dbReference>
<dbReference type="PROSITE" id="PS01124">
    <property type="entry name" value="HTH_ARAC_FAMILY_2"/>
    <property type="match status" value="1"/>
</dbReference>
<proteinExistence type="predicted"/>
<sequence>MSRSPLARPGRAHGSTISPVIRPPDLWYEPASPDQLDIEICKLSVLRRRVQGHGLSTAHRHTAHMLLCVTRGSCRQIVDFETEPCSAGTFLALRPGQVHDLGRETDWDGWMVFFRPEFIRSETEETVYSMGRASGSESPHVLLNARELRIVSSAIGRMHADAESDLPRDIVEPLLRHQLYALLLRVHAAHAQHSPRDGARDEVRLRFNRFARLVDAHFSTRHQVAAYASELGCSEKTLLRTTREIAGVGAKAFVVARISLEAKRLLAHTTMTITAISEQLGFDEATNFVKFFKREVGCVPEQFRRRHGMF</sequence>
<dbReference type="RefSeq" id="WP_330512660.1">
    <property type="nucleotide sequence ID" value="NZ_JAZEIH010000005.1"/>
</dbReference>
<reference evidence="5 6" key="1">
    <citation type="submission" date="2024-01" db="EMBL/GenBank/DDBJ databases">
        <title>Characterization of Pseudomonas viridiflava in Georgia, USA.</title>
        <authorList>
            <person name="Zhao M."/>
            <person name="Dutta B."/>
        </authorList>
    </citation>
    <scope>NUCLEOTIDE SEQUENCE [LARGE SCALE GENOMIC DNA]</scope>
    <source>
        <strain evidence="5 6">21GA0539</strain>
    </source>
</reference>
<dbReference type="PANTHER" id="PTHR43280:SF32">
    <property type="entry name" value="TRANSCRIPTIONAL REGULATORY PROTEIN"/>
    <property type="match status" value="1"/>
</dbReference>
<dbReference type="EMBL" id="JAZEIP010000009">
    <property type="protein sequence ID" value="MEE4040071.1"/>
    <property type="molecule type" value="Genomic_DNA"/>
</dbReference>
<accession>A0ABU7N6B2</accession>
<dbReference type="Gene3D" id="1.10.10.60">
    <property type="entry name" value="Homeodomain-like"/>
    <property type="match status" value="1"/>
</dbReference>
<keyword evidence="3" id="KW-0804">Transcription</keyword>
<dbReference type="Pfam" id="PF12833">
    <property type="entry name" value="HTH_18"/>
    <property type="match status" value="1"/>
</dbReference>
<evidence type="ECO:0000256" key="1">
    <source>
        <dbReference type="ARBA" id="ARBA00023015"/>
    </source>
</evidence>
<dbReference type="Gene3D" id="2.60.120.10">
    <property type="entry name" value="Jelly Rolls"/>
    <property type="match status" value="1"/>
</dbReference>
<evidence type="ECO:0000313" key="5">
    <source>
        <dbReference type="EMBL" id="MEE4040071.1"/>
    </source>
</evidence>
<keyword evidence="1" id="KW-0805">Transcription regulation</keyword>
<organism evidence="5 6">
    <name type="scientific">Pseudomonas viridiflava</name>
    <name type="common">Phytomonas viridiflava</name>
    <dbReference type="NCBI Taxonomy" id="33069"/>
    <lineage>
        <taxon>Bacteria</taxon>
        <taxon>Pseudomonadati</taxon>
        <taxon>Pseudomonadota</taxon>
        <taxon>Gammaproteobacteria</taxon>
        <taxon>Pseudomonadales</taxon>
        <taxon>Pseudomonadaceae</taxon>
        <taxon>Pseudomonas</taxon>
    </lineage>
</organism>
<evidence type="ECO:0000313" key="6">
    <source>
        <dbReference type="Proteomes" id="UP001343600"/>
    </source>
</evidence>
<keyword evidence="2" id="KW-0238">DNA-binding</keyword>
<dbReference type="InterPro" id="IPR018060">
    <property type="entry name" value="HTH_AraC"/>
</dbReference>
<gene>
    <name evidence="5" type="ORF">V2I87_08195</name>
</gene>
<dbReference type="SMART" id="SM00342">
    <property type="entry name" value="HTH_ARAC"/>
    <property type="match status" value="1"/>
</dbReference>